<evidence type="ECO:0000313" key="3">
    <source>
        <dbReference type="Proteomes" id="UP000004508"/>
    </source>
</evidence>
<proteinExistence type="predicted"/>
<name>D6TFH7_KTERA</name>
<keyword evidence="3" id="KW-1185">Reference proteome</keyword>
<evidence type="ECO:0000313" key="2">
    <source>
        <dbReference type="EMBL" id="EFH88657.1"/>
    </source>
</evidence>
<dbReference type="RefSeq" id="WP_007904768.1">
    <property type="nucleotide sequence ID" value="NZ_ADVG01000001.1"/>
</dbReference>
<dbReference type="Pfam" id="PF07883">
    <property type="entry name" value="Cupin_2"/>
    <property type="match status" value="1"/>
</dbReference>
<gene>
    <name evidence="2" type="ORF">Krac_10140</name>
</gene>
<organism evidence="2 3">
    <name type="scientific">Ktedonobacter racemifer DSM 44963</name>
    <dbReference type="NCBI Taxonomy" id="485913"/>
    <lineage>
        <taxon>Bacteria</taxon>
        <taxon>Bacillati</taxon>
        <taxon>Chloroflexota</taxon>
        <taxon>Ktedonobacteria</taxon>
        <taxon>Ktedonobacterales</taxon>
        <taxon>Ktedonobacteraceae</taxon>
        <taxon>Ktedonobacter</taxon>
    </lineage>
</organism>
<dbReference type="InterPro" id="IPR011051">
    <property type="entry name" value="RmlC_Cupin_sf"/>
</dbReference>
<sequence>MVAIRRFSSDIKTKIPGNHPGVYAVPIQYPLAIKERASEEQLAQRFNGLPFFLNSQSSVVAMYIEPHGSIEEHSNATNSALFLVTRGRGFVRIGGPGGEEREIQAGDAVLWPAKIDHTVWTEEDSLDAIVIEISTEEQQGV</sequence>
<evidence type="ECO:0000259" key="1">
    <source>
        <dbReference type="Pfam" id="PF07883"/>
    </source>
</evidence>
<dbReference type="SUPFAM" id="SSF51182">
    <property type="entry name" value="RmlC-like cupins"/>
    <property type="match status" value="1"/>
</dbReference>
<dbReference type="InterPro" id="IPR014710">
    <property type="entry name" value="RmlC-like_jellyroll"/>
</dbReference>
<dbReference type="Gene3D" id="2.60.120.10">
    <property type="entry name" value="Jelly Rolls"/>
    <property type="match status" value="1"/>
</dbReference>
<accession>D6TFH7</accession>
<comment type="caution">
    <text evidence="2">The sequence shown here is derived from an EMBL/GenBank/DDBJ whole genome shotgun (WGS) entry which is preliminary data.</text>
</comment>
<dbReference type="Proteomes" id="UP000004508">
    <property type="component" value="Unassembled WGS sequence"/>
</dbReference>
<protein>
    <submittedName>
        <fullName evidence="2">Cupin 2 conserved barrel domain protein</fullName>
    </submittedName>
</protein>
<dbReference type="AlphaFoldDB" id="D6TFH7"/>
<reference evidence="2 3" key="1">
    <citation type="journal article" date="2011" name="Stand. Genomic Sci.">
        <title>Non-contiguous finished genome sequence and contextual data of the filamentous soil bacterium Ktedonobacter racemifer type strain (SOSP1-21).</title>
        <authorList>
            <person name="Chang Y.J."/>
            <person name="Land M."/>
            <person name="Hauser L."/>
            <person name="Chertkov O."/>
            <person name="Del Rio T.G."/>
            <person name="Nolan M."/>
            <person name="Copeland A."/>
            <person name="Tice H."/>
            <person name="Cheng J.F."/>
            <person name="Lucas S."/>
            <person name="Han C."/>
            <person name="Goodwin L."/>
            <person name="Pitluck S."/>
            <person name="Ivanova N."/>
            <person name="Ovchinikova G."/>
            <person name="Pati A."/>
            <person name="Chen A."/>
            <person name="Palaniappan K."/>
            <person name="Mavromatis K."/>
            <person name="Liolios K."/>
            <person name="Brettin T."/>
            <person name="Fiebig A."/>
            <person name="Rohde M."/>
            <person name="Abt B."/>
            <person name="Goker M."/>
            <person name="Detter J.C."/>
            <person name="Woyke T."/>
            <person name="Bristow J."/>
            <person name="Eisen J.A."/>
            <person name="Markowitz V."/>
            <person name="Hugenholtz P."/>
            <person name="Kyrpides N.C."/>
            <person name="Klenk H.P."/>
            <person name="Lapidus A."/>
        </authorList>
    </citation>
    <scope>NUCLEOTIDE SEQUENCE [LARGE SCALE GENOMIC DNA]</scope>
    <source>
        <strain evidence="3">DSM 44963</strain>
    </source>
</reference>
<dbReference type="InterPro" id="IPR013096">
    <property type="entry name" value="Cupin_2"/>
</dbReference>
<dbReference type="InParanoid" id="D6TFH7"/>
<feature type="domain" description="Cupin type-2" evidence="1">
    <location>
        <begin position="62"/>
        <end position="133"/>
    </location>
</feature>
<dbReference type="EMBL" id="ADVG01000001">
    <property type="protein sequence ID" value="EFH88657.1"/>
    <property type="molecule type" value="Genomic_DNA"/>
</dbReference>